<name>A0ABT9S2L3_9MICC</name>
<comment type="similarity">
    <text evidence="8">Belongs to the glycosyltransferase 2 family. CrtQ subfamily.</text>
</comment>
<dbReference type="InterPro" id="IPR001173">
    <property type="entry name" value="Glyco_trans_2-like"/>
</dbReference>
<gene>
    <name evidence="11" type="ORF">J2X98_004323</name>
</gene>
<feature type="domain" description="Glycosyltransferase 2-like" evidence="10">
    <location>
        <begin position="25"/>
        <end position="176"/>
    </location>
</feature>
<accession>A0ABT9S2L3</accession>
<keyword evidence="12" id="KW-1185">Reference proteome</keyword>
<protein>
    <recommendedName>
        <fullName evidence="9">4,4'-diaponeurosporenoate glycosyltransferase</fullName>
    </recommendedName>
</protein>
<evidence type="ECO:0000256" key="9">
    <source>
        <dbReference type="ARBA" id="ARBA00040345"/>
    </source>
</evidence>
<reference evidence="11 12" key="1">
    <citation type="submission" date="2023-07" db="EMBL/GenBank/DDBJ databases">
        <title>Sorghum-associated microbial communities from plants grown in Nebraska, USA.</title>
        <authorList>
            <person name="Schachtman D."/>
        </authorList>
    </citation>
    <scope>NUCLEOTIDE SEQUENCE [LARGE SCALE GENOMIC DNA]</scope>
    <source>
        <strain evidence="11 12">CC222</strain>
    </source>
</reference>
<comment type="pathway">
    <text evidence="7">Carotenoid biosynthesis; staphyloxanthin biosynthesis; staphyloxanthin from farnesyl diphosphate: step 4/5.</text>
</comment>
<dbReference type="PANTHER" id="PTHR43646">
    <property type="entry name" value="GLYCOSYLTRANSFERASE"/>
    <property type="match status" value="1"/>
</dbReference>
<dbReference type="SUPFAM" id="SSF53448">
    <property type="entry name" value="Nucleotide-diphospho-sugar transferases"/>
    <property type="match status" value="1"/>
</dbReference>
<evidence type="ECO:0000256" key="4">
    <source>
        <dbReference type="ARBA" id="ARBA00022679"/>
    </source>
</evidence>
<comment type="function">
    <text evidence="6">Catalyzes the glycosylation of 4,4'-diaponeurosporenoate, i.e. the esterification of glucose at the C1'' position with the carboxyl group of 4,4'-diaponeurosporenic acid, to form glycosyl-4,4'-diaponeurosporenoate. This is a step in the biosynthesis of staphyloxanthin, an orange pigment present in most staphylococci strains.</text>
</comment>
<proteinExistence type="inferred from homology"/>
<dbReference type="Proteomes" id="UP001226577">
    <property type="component" value="Unassembled WGS sequence"/>
</dbReference>
<dbReference type="InterPro" id="IPR029044">
    <property type="entry name" value="Nucleotide-diphossugar_trans"/>
</dbReference>
<evidence type="ECO:0000313" key="11">
    <source>
        <dbReference type="EMBL" id="MDP9890709.1"/>
    </source>
</evidence>
<dbReference type="EMBL" id="JAUSRE010000035">
    <property type="protein sequence ID" value="MDP9890709.1"/>
    <property type="molecule type" value="Genomic_DNA"/>
</dbReference>
<keyword evidence="3" id="KW-0328">Glycosyltransferase</keyword>
<evidence type="ECO:0000256" key="1">
    <source>
        <dbReference type="ARBA" id="ARBA00004236"/>
    </source>
</evidence>
<comment type="subcellular location">
    <subcellularLocation>
        <location evidence="1">Cell membrane</location>
    </subcellularLocation>
</comment>
<evidence type="ECO:0000256" key="7">
    <source>
        <dbReference type="ARBA" id="ARBA00037904"/>
    </source>
</evidence>
<dbReference type="PANTHER" id="PTHR43646:SF2">
    <property type="entry name" value="GLYCOSYLTRANSFERASE 2-LIKE DOMAIN-CONTAINING PROTEIN"/>
    <property type="match status" value="1"/>
</dbReference>
<dbReference type="Gene3D" id="3.90.550.10">
    <property type="entry name" value="Spore Coat Polysaccharide Biosynthesis Protein SpsA, Chain A"/>
    <property type="match status" value="1"/>
</dbReference>
<dbReference type="Pfam" id="PF00535">
    <property type="entry name" value="Glycos_transf_2"/>
    <property type="match status" value="1"/>
</dbReference>
<comment type="caution">
    <text evidence="11">The sequence shown here is derived from an EMBL/GenBank/DDBJ whole genome shotgun (WGS) entry which is preliminary data.</text>
</comment>
<keyword evidence="5" id="KW-0472">Membrane</keyword>
<evidence type="ECO:0000256" key="3">
    <source>
        <dbReference type="ARBA" id="ARBA00022676"/>
    </source>
</evidence>
<evidence type="ECO:0000256" key="2">
    <source>
        <dbReference type="ARBA" id="ARBA00022475"/>
    </source>
</evidence>
<organism evidence="11 12">
    <name type="scientific">Pseudarthrobacter enclensis</name>
    <dbReference type="NCBI Taxonomy" id="993070"/>
    <lineage>
        <taxon>Bacteria</taxon>
        <taxon>Bacillati</taxon>
        <taxon>Actinomycetota</taxon>
        <taxon>Actinomycetes</taxon>
        <taxon>Micrococcales</taxon>
        <taxon>Micrococcaceae</taxon>
        <taxon>Pseudarthrobacter</taxon>
    </lineage>
</organism>
<evidence type="ECO:0000259" key="10">
    <source>
        <dbReference type="Pfam" id="PF00535"/>
    </source>
</evidence>
<keyword evidence="4" id="KW-0808">Transferase</keyword>
<evidence type="ECO:0000256" key="5">
    <source>
        <dbReference type="ARBA" id="ARBA00023136"/>
    </source>
</evidence>
<keyword evidence="2" id="KW-1003">Cell membrane</keyword>
<evidence type="ECO:0000313" key="12">
    <source>
        <dbReference type="Proteomes" id="UP001226577"/>
    </source>
</evidence>
<sequence length="261" mass="26917">MKGDEGTSASAGSAGGGVAIGQLAVVIPAHNEEQHLERALTAVRAAVERASFHLPGVDVQVVVVLDSCTDRSPSIAGGFAAGNPAWAVLPVGFRSVGRSRRAGVDAALAKAGRALRAAGAADPMGAVWVANSDADSCVPEDWLVRQLDLAAKGADLVLGTVQPDGQGMHHQLLARWHARHAWIEDHPHVYGANLGVRASSYLAAGGFPAVEFDEDRALVDRLRSSGAAIVATDTTRVLTSGRTAGRAPRGFAAYLLALAEA</sequence>
<evidence type="ECO:0000256" key="8">
    <source>
        <dbReference type="ARBA" id="ARBA00038120"/>
    </source>
</evidence>
<evidence type="ECO:0000256" key="6">
    <source>
        <dbReference type="ARBA" id="ARBA00037281"/>
    </source>
</evidence>